<reference evidence="1 2" key="1">
    <citation type="submission" date="2016-07" db="EMBL/GenBank/DDBJ databases">
        <title>Pervasive Adenine N6-methylation of Active Genes in Fungi.</title>
        <authorList>
            <consortium name="DOE Joint Genome Institute"/>
            <person name="Mondo S.J."/>
            <person name="Dannebaum R.O."/>
            <person name="Kuo R.C."/>
            <person name="Labutti K."/>
            <person name="Haridas S."/>
            <person name="Kuo A."/>
            <person name="Salamov A."/>
            <person name="Ahrendt S.R."/>
            <person name="Lipzen A."/>
            <person name="Sullivan W."/>
            <person name="Andreopoulos W.B."/>
            <person name="Clum A."/>
            <person name="Lindquist E."/>
            <person name="Daum C."/>
            <person name="Ramamoorthy G.K."/>
            <person name="Gryganskyi A."/>
            <person name="Culley D."/>
            <person name="Magnuson J.K."/>
            <person name="James T.Y."/>
            <person name="O'Malley M.A."/>
            <person name="Stajich J.E."/>
            <person name="Spatafora J.W."/>
            <person name="Visel A."/>
            <person name="Grigoriev I.V."/>
        </authorList>
    </citation>
    <scope>NUCLEOTIDE SEQUENCE [LARGE SCALE GENOMIC DNA]</scope>
    <source>
        <strain evidence="1 2">JEL800</strain>
    </source>
</reference>
<dbReference type="Proteomes" id="UP000193642">
    <property type="component" value="Unassembled WGS sequence"/>
</dbReference>
<name>A0A1Y2C5P2_9FUNG</name>
<comment type="caution">
    <text evidence="1">The sequence shown here is derived from an EMBL/GenBank/DDBJ whole genome shotgun (WGS) entry which is preliminary data.</text>
</comment>
<dbReference type="AlphaFoldDB" id="A0A1Y2C5P2"/>
<sequence length="322" mass="37412">MYAKDICLNQDVIVVSDTIPHARGLLLSLLETNSAKKCTSKVILEITNRFDYALSSKRDIKLYYQLFRRLAELTQRSNSLFWVTNNNFERAYMEYRLGVSLPFVQVLRPLGITGDDSDYSYPTDLPAPNRSMLVALNHSNTNVFKLAQHSYSVPLFVIPDEHTHYGGPKSLHRFKGFVEFPYQVSTMKLYENLAAGVILLIPTPRFLEQLWLNHQHDIFYFMHVLRDLTPSIANFYNRKPPLYSPHAGFPSWSAYMDYYAAEFAPYIYYFDSFEELKSIAEMNPADLDWKGVRKGEGKFFKQSQTETIKGWKRLFRTIGCQV</sequence>
<organism evidence="1 2">
    <name type="scientific">Rhizoclosmatium globosum</name>
    <dbReference type="NCBI Taxonomy" id="329046"/>
    <lineage>
        <taxon>Eukaryota</taxon>
        <taxon>Fungi</taxon>
        <taxon>Fungi incertae sedis</taxon>
        <taxon>Chytridiomycota</taxon>
        <taxon>Chytridiomycota incertae sedis</taxon>
        <taxon>Chytridiomycetes</taxon>
        <taxon>Chytridiales</taxon>
        <taxon>Chytriomycetaceae</taxon>
        <taxon>Rhizoclosmatium</taxon>
    </lineage>
</organism>
<evidence type="ECO:0000313" key="1">
    <source>
        <dbReference type="EMBL" id="ORY42360.1"/>
    </source>
</evidence>
<proteinExistence type="predicted"/>
<dbReference type="OrthoDB" id="543916at2759"/>
<accession>A0A1Y2C5P2</accession>
<evidence type="ECO:0000313" key="2">
    <source>
        <dbReference type="Proteomes" id="UP000193642"/>
    </source>
</evidence>
<protein>
    <submittedName>
        <fullName evidence="1">Uncharacterized protein</fullName>
    </submittedName>
</protein>
<keyword evidence="2" id="KW-1185">Reference proteome</keyword>
<gene>
    <name evidence="1" type="ORF">BCR33DRAFT_767211</name>
</gene>
<dbReference type="EMBL" id="MCGO01000029">
    <property type="protein sequence ID" value="ORY42360.1"/>
    <property type="molecule type" value="Genomic_DNA"/>
</dbReference>